<evidence type="ECO:0000259" key="10">
    <source>
        <dbReference type="PROSITE" id="PS50113"/>
    </source>
</evidence>
<feature type="modified residue" description="4-aspartylphosphate" evidence="6">
    <location>
        <position position="820"/>
    </location>
</feature>
<dbReference type="Pfam" id="PF13188">
    <property type="entry name" value="PAS_8"/>
    <property type="match status" value="1"/>
</dbReference>
<dbReference type="PATRIC" id="fig|1306953.7.peg.2816"/>
<evidence type="ECO:0000256" key="6">
    <source>
        <dbReference type="PROSITE-ProRule" id="PRU00169"/>
    </source>
</evidence>
<dbReference type="Gene3D" id="1.10.287.130">
    <property type="match status" value="1"/>
</dbReference>
<dbReference type="PROSITE" id="PS50109">
    <property type="entry name" value="HIS_KIN"/>
    <property type="match status" value="1"/>
</dbReference>
<sequence length="888" mass="98896">MDKMFRREILEAIGHGVVFTDPAEKITYANRYFFEITGYDESEVLGRTCRFLQGPETAAGTKWRIRQALDARTQFDGDVLNYRKNGDAFWNSMSITPQFGDDGELIGYVGITRDVTESKARQLRNEELEQQFRLIFQKIQAGIVVHSPEGDVEMINLQACRLLGLSHDEDAALGEFEELTLMLEDGTTLAKEDYPARQVAATGEFKRGLIVALAQDGLKDVRWLSCSAFPICNDAGEVTVIVSSVTDITHAREQQFAAQRDRERFELASRAAKSMIFDWNLVTGALWTNQNFERIFGTQPPAEMNLDNVAQFVLEAERETTHGQLLEAFEQGSERLEGEFRFARPRGGVGIAHAEFMIHYNDEKPVRIVGAIRDLTELRRKEQRLETSEERLRIVAELSSDMLWELDPRTDLLWRASEGVERLGLDPSLAPYSGGVWHNTILPEDRREVIASFCEAIEGKADRWRAEYRIERADGSHLLVEDRAAIIRSKDGTAIRVVGAVRDITESRRLEDILRENQSLEALGQLTGGVAHDFNNMLMIIMGNAETLAEDLASPSDRERLELIHSAARNGAELTSRLLSFARQQPLAPQRIDIAEQMAQAARLIRHALPDQVELTVDVEGQTLYAEVDPSQLDNALVNLALNARDAMPQGGSLSLEARPYRVEAGLLDSVLEPGDYIRIAMVDTGAGIAPEIAPRVFEPFFTTKPIGDGTGLGLSMVYGFAKQSGGYALVESSPGKGTTVSIFLPQAAGGRPVPRSNDASPRMGRQNATILLVEDDTQVRDYVEWILNAEGYSVLSASDGREALEILEQHTEIRLMCTDVVMPGRMDGIELTREAQRRLPGLKVLVISGYASEASLREALDWSDTAWLPKPFTRRDLAGALAQMERS</sequence>
<dbReference type="PANTHER" id="PTHR43304">
    <property type="entry name" value="PHYTOCHROME-LIKE PROTEIN CPH1"/>
    <property type="match status" value="1"/>
</dbReference>
<feature type="domain" description="PAS" evidence="9">
    <location>
        <begin position="2"/>
        <end position="72"/>
    </location>
</feature>
<dbReference type="SMART" id="SM00387">
    <property type="entry name" value="HATPase_c"/>
    <property type="match status" value="1"/>
</dbReference>
<dbReference type="InterPro" id="IPR013655">
    <property type="entry name" value="PAS_fold_3"/>
</dbReference>
<name>A0A0L1KFW4_9SPHN</name>
<dbReference type="InterPro" id="IPR005467">
    <property type="entry name" value="His_kinase_dom"/>
</dbReference>
<dbReference type="Gene3D" id="3.30.565.10">
    <property type="entry name" value="Histidine kinase-like ATPase, C-terminal domain"/>
    <property type="match status" value="1"/>
</dbReference>
<evidence type="ECO:0000256" key="4">
    <source>
        <dbReference type="ARBA" id="ARBA00022679"/>
    </source>
</evidence>
<dbReference type="SMART" id="SM00388">
    <property type="entry name" value="HisKA"/>
    <property type="match status" value="1"/>
</dbReference>
<feature type="domain" description="Response regulatory" evidence="8">
    <location>
        <begin position="770"/>
        <end position="886"/>
    </location>
</feature>
<dbReference type="InterPro" id="IPR000014">
    <property type="entry name" value="PAS"/>
</dbReference>
<proteinExistence type="predicted"/>
<evidence type="ECO:0000313" key="11">
    <source>
        <dbReference type="EMBL" id="KNH02796.1"/>
    </source>
</evidence>
<dbReference type="Pfam" id="PF00072">
    <property type="entry name" value="Response_reg"/>
    <property type="match status" value="1"/>
</dbReference>
<dbReference type="InterPro" id="IPR000700">
    <property type="entry name" value="PAS-assoc_C"/>
</dbReference>
<comment type="caution">
    <text evidence="11">The sequence shown here is derived from an EMBL/GenBank/DDBJ whole genome shotgun (WGS) entry which is preliminary data.</text>
</comment>
<dbReference type="Pfam" id="PF00512">
    <property type="entry name" value="HisKA"/>
    <property type="match status" value="1"/>
</dbReference>
<keyword evidence="5" id="KW-0418">Kinase</keyword>
<keyword evidence="4" id="KW-0808">Transferase</keyword>
<dbReference type="PANTHER" id="PTHR43304:SF1">
    <property type="entry name" value="PAC DOMAIN-CONTAINING PROTEIN"/>
    <property type="match status" value="1"/>
</dbReference>
<dbReference type="SMART" id="SM00086">
    <property type="entry name" value="PAC"/>
    <property type="match status" value="4"/>
</dbReference>
<gene>
    <name evidence="11" type="ORF">J121_2723</name>
</gene>
<dbReference type="NCBIfam" id="TIGR00229">
    <property type="entry name" value="sensory_box"/>
    <property type="match status" value="4"/>
</dbReference>
<dbReference type="SUPFAM" id="SSF55785">
    <property type="entry name" value="PYP-like sensor domain (PAS domain)"/>
    <property type="match status" value="4"/>
</dbReference>
<dbReference type="InterPro" id="IPR001789">
    <property type="entry name" value="Sig_transdc_resp-reg_receiver"/>
</dbReference>
<dbReference type="GO" id="GO:0000155">
    <property type="term" value="F:phosphorelay sensor kinase activity"/>
    <property type="evidence" value="ECO:0007669"/>
    <property type="project" value="InterPro"/>
</dbReference>
<dbReference type="Proteomes" id="UP000037446">
    <property type="component" value="Unassembled WGS sequence"/>
</dbReference>
<dbReference type="EC" id="2.7.13.3" evidence="2"/>
<evidence type="ECO:0000259" key="7">
    <source>
        <dbReference type="PROSITE" id="PS50109"/>
    </source>
</evidence>
<dbReference type="PROSITE" id="PS50112">
    <property type="entry name" value="PAS"/>
    <property type="match status" value="2"/>
</dbReference>
<keyword evidence="3 6" id="KW-0597">Phosphoprotein</keyword>
<dbReference type="InterPro" id="IPR003661">
    <property type="entry name" value="HisK_dim/P_dom"/>
</dbReference>
<dbReference type="InterPro" id="IPR035965">
    <property type="entry name" value="PAS-like_dom_sf"/>
</dbReference>
<evidence type="ECO:0000256" key="1">
    <source>
        <dbReference type="ARBA" id="ARBA00000085"/>
    </source>
</evidence>
<evidence type="ECO:0000256" key="5">
    <source>
        <dbReference type="ARBA" id="ARBA00022777"/>
    </source>
</evidence>
<dbReference type="InterPro" id="IPR003594">
    <property type="entry name" value="HATPase_dom"/>
</dbReference>
<dbReference type="SUPFAM" id="SSF52172">
    <property type="entry name" value="CheY-like"/>
    <property type="match status" value="1"/>
</dbReference>
<comment type="catalytic activity">
    <reaction evidence="1">
        <text>ATP + protein L-histidine = ADP + protein N-phospho-L-histidine.</text>
        <dbReference type="EC" id="2.7.13.3"/>
    </reaction>
</comment>
<dbReference type="SUPFAM" id="SSF47384">
    <property type="entry name" value="Homodimeric domain of signal transducing histidine kinase"/>
    <property type="match status" value="1"/>
</dbReference>
<evidence type="ECO:0000259" key="9">
    <source>
        <dbReference type="PROSITE" id="PS50112"/>
    </source>
</evidence>
<dbReference type="CDD" id="cd00082">
    <property type="entry name" value="HisKA"/>
    <property type="match status" value="1"/>
</dbReference>
<dbReference type="SUPFAM" id="SSF55874">
    <property type="entry name" value="ATPase domain of HSP90 chaperone/DNA topoisomerase II/histidine kinase"/>
    <property type="match status" value="1"/>
</dbReference>
<feature type="domain" description="PAC" evidence="10">
    <location>
        <begin position="73"/>
        <end position="127"/>
    </location>
</feature>
<dbReference type="PROSITE" id="PS50110">
    <property type="entry name" value="RESPONSE_REGULATORY"/>
    <property type="match status" value="1"/>
</dbReference>
<dbReference type="PRINTS" id="PR00344">
    <property type="entry name" value="BCTRLSENSOR"/>
</dbReference>
<dbReference type="EMBL" id="JYNE01000019">
    <property type="protein sequence ID" value="KNH02796.1"/>
    <property type="molecule type" value="Genomic_DNA"/>
</dbReference>
<feature type="domain" description="Histidine kinase" evidence="7">
    <location>
        <begin position="529"/>
        <end position="749"/>
    </location>
</feature>
<dbReference type="InterPro" id="IPR036097">
    <property type="entry name" value="HisK_dim/P_sf"/>
</dbReference>
<feature type="domain" description="PAS" evidence="9">
    <location>
        <begin position="128"/>
        <end position="169"/>
    </location>
</feature>
<dbReference type="SMART" id="SM00091">
    <property type="entry name" value="PAS"/>
    <property type="match status" value="4"/>
</dbReference>
<dbReference type="CDD" id="cd00130">
    <property type="entry name" value="PAS"/>
    <property type="match status" value="4"/>
</dbReference>
<feature type="domain" description="PAC" evidence="10">
    <location>
        <begin position="464"/>
        <end position="516"/>
    </location>
</feature>
<dbReference type="AlphaFoldDB" id="A0A0L1KFW4"/>
<protein>
    <recommendedName>
        <fullName evidence="2">histidine kinase</fullName>
        <ecNumber evidence="2">2.7.13.3</ecNumber>
    </recommendedName>
</protein>
<dbReference type="InterPro" id="IPR036890">
    <property type="entry name" value="HATPase_C_sf"/>
</dbReference>
<accession>A0A0L1KFW4</accession>
<dbReference type="SMART" id="SM00448">
    <property type="entry name" value="REC"/>
    <property type="match status" value="1"/>
</dbReference>
<dbReference type="Gene3D" id="3.40.50.2300">
    <property type="match status" value="1"/>
</dbReference>
<evidence type="ECO:0000259" key="8">
    <source>
        <dbReference type="PROSITE" id="PS50110"/>
    </source>
</evidence>
<reference evidence="11" key="1">
    <citation type="submission" date="2015-02" db="EMBL/GenBank/DDBJ databases">
        <authorList>
            <person name="Chooi Y.-H."/>
        </authorList>
    </citation>
    <scope>NUCLEOTIDE SEQUENCE [LARGE SCALE GENOMIC DNA]</scope>
    <source>
        <strain evidence="11">LAMA 915</strain>
    </source>
</reference>
<organism evidence="11 12">
    <name type="scientific">Qipengyuania citrea LAMA 915</name>
    <dbReference type="NCBI Taxonomy" id="1306953"/>
    <lineage>
        <taxon>Bacteria</taxon>
        <taxon>Pseudomonadati</taxon>
        <taxon>Pseudomonadota</taxon>
        <taxon>Alphaproteobacteria</taxon>
        <taxon>Sphingomonadales</taxon>
        <taxon>Erythrobacteraceae</taxon>
        <taxon>Qipengyuania</taxon>
    </lineage>
</organism>
<dbReference type="Pfam" id="PF02518">
    <property type="entry name" value="HATPase_c"/>
    <property type="match status" value="1"/>
</dbReference>
<evidence type="ECO:0000256" key="2">
    <source>
        <dbReference type="ARBA" id="ARBA00012438"/>
    </source>
</evidence>
<dbReference type="Gene3D" id="3.30.450.20">
    <property type="entry name" value="PAS domain"/>
    <property type="match status" value="4"/>
</dbReference>
<dbReference type="InterPro" id="IPR001610">
    <property type="entry name" value="PAC"/>
</dbReference>
<evidence type="ECO:0000313" key="12">
    <source>
        <dbReference type="Proteomes" id="UP000037446"/>
    </source>
</evidence>
<feature type="domain" description="PAC" evidence="10">
    <location>
        <begin position="336"/>
        <end position="387"/>
    </location>
</feature>
<dbReference type="InterPro" id="IPR052162">
    <property type="entry name" value="Sensor_kinase/Photoreceptor"/>
</dbReference>
<dbReference type="InterPro" id="IPR004358">
    <property type="entry name" value="Sig_transdc_His_kin-like_C"/>
</dbReference>
<dbReference type="PROSITE" id="PS50113">
    <property type="entry name" value="PAC"/>
    <property type="match status" value="3"/>
</dbReference>
<dbReference type="Pfam" id="PF13426">
    <property type="entry name" value="PAS_9"/>
    <property type="match status" value="1"/>
</dbReference>
<evidence type="ECO:0000256" key="3">
    <source>
        <dbReference type="ARBA" id="ARBA00022553"/>
    </source>
</evidence>
<dbReference type="STRING" id="1306953.J121_2723"/>
<dbReference type="Pfam" id="PF08447">
    <property type="entry name" value="PAS_3"/>
    <property type="match status" value="2"/>
</dbReference>
<dbReference type="InterPro" id="IPR011006">
    <property type="entry name" value="CheY-like_superfamily"/>
</dbReference>